<evidence type="ECO:0000313" key="3">
    <source>
        <dbReference type="Proteomes" id="UP000785679"/>
    </source>
</evidence>
<feature type="transmembrane region" description="Helical" evidence="1">
    <location>
        <begin position="103"/>
        <end position="127"/>
    </location>
</feature>
<dbReference type="GO" id="GO:0098662">
    <property type="term" value="P:inorganic cation transmembrane transport"/>
    <property type="evidence" value="ECO:0007669"/>
    <property type="project" value="TreeGrafter"/>
</dbReference>
<feature type="transmembrane region" description="Helical" evidence="1">
    <location>
        <begin position="350"/>
        <end position="369"/>
    </location>
</feature>
<keyword evidence="1" id="KW-0812">Transmembrane</keyword>
<dbReference type="InterPro" id="IPR051843">
    <property type="entry name" value="CPA1_transporter"/>
</dbReference>
<keyword evidence="1" id="KW-1133">Transmembrane helix</keyword>
<protein>
    <submittedName>
        <fullName evidence="2">Uncharacterized protein</fullName>
    </submittedName>
</protein>
<evidence type="ECO:0000256" key="1">
    <source>
        <dbReference type="SAM" id="Phobius"/>
    </source>
</evidence>
<feature type="transmembrane region" description="Helical" evidence="1">
    <location>
        <begin position="6"/>
        <end position="26"/>
    </location>
</feature>
<feature type="transmembrane region" description="Helical" evidence="1">
    <location>
        <begin position="154"/>
        <end position="178"/>
    </location>
</feature>
<dbReference type="Proteomes" id="UP000785679">
    <property type="component" value="Unassembled WGS sequence"/>
</dbReference>
<accession>A0A8J8NSE6</accession>
<feature type="transmembrane region" description="Helical" evidence="1">
    <location>
        <begin position="66"/>
        <end position="91"/>
    </location>
</feature>
<proteinExistence type="predicted"/>
<organism evidence="2 3">
    <name type="scientific">Halteria grandinella</name>
    <dbReference type="NCBI Taxonomy" id="5974"/>
    <lineage>
        <taxon>Eukaryota</taxon>
        <taxon>Sar</taxon>
        <taxon>Alveolata</taxon>
        <taxon>Ciliophora</taxon>
        <taxon>Intramacronucleata</taxon>
        <taxon>Spirotrichea</taxon>
        <taxon>Stichotrichia</taxon>
        <taxon>Sporadotrichida</taxon>
        <taxon>Halteriidae</taxon>
        <taxon>Halteria</taxon>
    </lineage>
</organism>
<sequence>MKNFPQKFAQYVRLVVFCFFMARISLDVRFKGLGLMPFTLGIFPCAAECIVEACTAYWLFRMPWVLCFALGFLVAASGNTAVLPSSFGLLTKGYDINPKITKILIVASTLDNLIMTTLFHNFAVVFLNQFKILLVLTTEAVWSESTEGGRYTRIPVMIAIGMAGGLILFLPSILIYFLRKESLRKTLYFIYLCFVAIFVPIITEKLGIPDSKYLMVVVTSYLIARINRKRDHELPRAQMSKIWSVGMVLLFGTLGAQIIVTQIYRYVVWRSIVVIVFGILTRFIVTLTLTFFQVLNPGILNFREQLFLTILSLPKGLSQATLTYAMLSYLLGNPRVPLLADDLNAISTTAYLSIIITGPVVGLFVANFGPRLVRAKLVPPNPLSIGDERPAQFEDRKVGTQVNEAVAQGNPEVSLGFQPAPIQNNVAIPNQ</sequence>
<feature type="transmembrane region" description="Helical" evidence="1">
    <location>
        <begin position="272"/>
        <end position="294"/>
    </location>
</feature>
<feature type="transmembrane region" description="Helical" evidence="1">
    <location>
        <begin position="185"/>
        <end position="202"/>
    </location>
</feature>
<dbReference type="AlphaFoldDB" id="A0A8J8NSE6"/>
<evidence type="ECO:0000313" key="2">
    <source>
        <dbReference type="EMBL" id="TNV79919.1"/>
    </source>
</evidence>
<dbReference type="OrthoDB" id="423807at2759"/>
<name>A0A8J8NSE6_HALGN</name>
<dbReference type="EMBL" id="RRYP01008229">
    <property type="protein sequence ID" value="TNV79919.1"/>
    <property type="molecule type" value="Genomic_DNA"/>
</dbReference>
<keyword evidence="1" id="KW-0472">Membrane</keyword>
<comment type="caution">
    <text evidence="2">The sequence shown here is derived from an EMBL/GenBank/DDBJ whole genome shotgun (WGS) entry which is preliminary data.</text>
</comment>
<gene>
    <name evidence="2" type="ORF">FGO68_gene12884</name>
</gene>
<dbReference type="PANTHER" id="PTHR31102:SF1">
    <property type="entry name" value="CATION_H+ EXCHANGER DOMAIN-CONTAINING PROTEIN"/>
    <property type="match status" value="1"/>
</dbReference>
<dbReference type="PANTHER" id="PTHR31102">
    <property type="match status" value="1"/>
</dbReference>
<feature type="transmembrane region" description="Helical" evidence="1">
    <location>
        <begin position="245"/>
        <end position="266"/>
    </location>
</feature>
<keyword evidence="3" id="KW-1185">Reference proteome</keyword>
<reference evidence="2" key="1">
    <citation type="submission" date="2019-06" db="EMBL/GenBank/DDBJ databases">
        <authorList>
            <person name="Zheng W."/>
        </authorList>
    </citation>
    <scope>NUCLEOTIDE SEQUENCE</scope>
    <source>
        <strain evidence="2">QDHG01</strain>
    </source>
</reference>